<keyword evidence="4 6" id="KW-1133">Transmembrane helix</keyword>
<proteinExistence type="inferred from homology"/>
<comment type="similarity">
    <text evidence="2 6">Belongs to the peroxisomal membrane protein PXMP2/4 family.</text>
</comment>
<dbReference type="PANTHER" id="PTHR11266:SF80">
    <property type="entry name" value="PEROXISOMAL MEMBRANE PROTEIN 2"/>
    <property type="match status" value="1"/>
</dbReference>
<evidence type="ECO:0000256" key="1">
    <source>
        <dbReference type="ARBA" id="ARBA00004141"/>
    </source>
</evidence>
<comment type="caution">
    <text evidence="7">The sequence shown here is derived from an EMBL/GenBank/DDBJ whole genome shotgun (WGS) entry which is preliminary data.</text>
</comment>
<evidence type="ECO:0000256" key="4">
    <source>
        <dbReference type="ARBA" id="ARBA00022989"/>
    </source>
</evidence>
<organism evidence="7 8">
    <name type="scientific">Plakobranchus ocellatus</name>
    <dbReference type="NCBI Taxonomy" id="259542"/>
    <lineage>
        <taxon>Eukaryota</taxon>
        <taxon>Metazoa</taxon>
        <taxon>Spiralia</taxon>
        <taxon>Lophotrochozoa</taxon>
        <taxon>Mollusca</taxon>
        <taxon>Gastropoda</taxon>
        <taxon>Heterobranchia</taxon>
        <taxon>Euthyneura</taxon>
        <taxon>Panpulmonata</taxon>
        <taxon>Sacoglossa</taxon>
        <taxon>Placobranchoidea</taxon>
        <taxon>Plakobranchidae</taxon>
        <taxon>Plakobranchus</taxon>
    </lineage>
</organism>
<evidence type="ECO:0000256" key="6">
    <source>
        <dbReference type="RuleBase" id="RU363053"/>
    </source>
</evidence>
<dbReference type="GO" id="GO:0005778">
    <property type="term" value="C:peroxisomal membrane"/>
    <property type="evidence" value="ECO:0007669"/>
    <property type="project" value="TreeGrafter"/>
</dbReference>
<evidence type="ECO:0000313" key="8">
    <source>
        <dbReference type="Proteomes" id="UP000735302"/>
    </source>
</evidence>
<sequence>MSEPTNNRYRPIKKEKVEGILSRALKEYIRLLAERPVITKAVTNSVISGFGNIVSQLLAPDPSTGGKINWRSVFAYSSFGFLINGPLIHHFYAYVEKVLPKNQPNVAIKRVLFDRFVFAPPFLLLFLYYVAIVEGAGNKGAVKKIKETYWLILKLNWGVWSFVQYFNMNYVPLKFRTVFGNLCALIWMISISVLRRRLAAKQN</sequence>
<accession>A0AAV4DAK5</accession>
<feature type="transmembrane region" description="Helical" evidence="6">
    <location>
        <begin position="115"/>
        <end position="136"/>
    </location>
</feature>
<dbReference type="InterPro" id="IPR007248">
    <property type="entry name" value="Mpv17_PMP22"/>
</dbReference>
<evidence type="ECO:0000256" key="3">
    <source>
        <dbReference type="ARBA" id="ARBA00022692"/>
    </source>
</evidence>
<dbReference type="AlphaFoldDB" id="A0AAV4DAK5"/>
<evidence type="ECO:0000256" key="2">
    <source>
        <dbReference type="ARBA" id="ARBA00006824"/>
    </source>
</evidence>
<feature type="transmembrane region" description="Helical" evidence="6">
    <location>
        <begin position="148"/>
        <end position="166"/>
    </location>
</feature>
<keyword evidence="3 6" id="KW-0812">Transmembrane</keyword>
<feature type="transmembrane region" description="Helical" evidence="6">
    <location>
        <begin position="73"/>
        <end position="95"/>
    </location>
</feature>
<dbReference type="Pfam" id="PF04117">
    <property type="entry name" value="Mpv17_PMP22"/>
    <property type="match status" value="1"/>
</dbReference>
<keyword evidence="5 6" id="KW-0472">Membrane</keyword>
<gene>
    <name evidence="7" type="ORF">PoB_006771400</name>
</gene>
<protein>
    <submittedName>
        <fullName evidence="7">Peroxisomal membrane protein 2</fullName>
    </submittedName>
</protein>
<dbReference type="PANTHER" id="PTHR11266">
    <property type="entry name" value="PEROXISOMAL MEMBRANE PROTEIN 2, PXMP2 MPV17"/>
    <property type="match status" value="1"/>
</dbReference>
<evidence type="ECO:0000313" key="7">
    <source>
        <dbReference type="EMBL" id="GFO41209.1"/>
    </source>
</evidence>
<feature type="transmembrane region" description="Helical" evidence="6">
    <location>
        <begin position="178"/>
        <end position="194"/>
    </location>
</feature>
<comment type="subcellular location">
    <subcellularLocation>
        <location evidence="1">Membrane</location>
        <topology evidence="1">Multi-pass membrane protein</topology>
    </subcellularLocation>
</comment>
<dbReference type="EMBL" id="BLXT01007673">
    <property type="protein sequence ID" value="GFO41209.1"/>
    <property type="molecule type" value="Genomic_DNA"/>
</dbReference>
<dbReference type="Proteomes" id="UP000735302">
    <property type="component" value="Unassembled WGS sequence"/>
</dbReference>
<reference evidence="7 8" key="1">
    <citation type="journal article" date="2021" name="Elife">
        <title>Chloroplast acquisition without the gene transfer in kleptoplastic sea slugs, Plakobranchus ocellatus.</title>
        <authorList>
            <person name="Maeda T."/>
            <person name="Takahashi S."/>
            <person name="Yoshida T."/>
            <person name="Shimamura S."/>
            <person name="Takaki Y."/>
            <person name="Nagai Y."/>
            <person name="Toyoda A."/>
            <person name="Suzuki Y."/>
            <person name="Arimoto A."/>
            <person name="Ishii H."/>
            <person name="Satoh N."/>
            <person name="Nishiyama T."/>
            <person name="Hasebe M."/>
            <person name="Maruyama T."/>
            <person name="Minagawa J."/>
            <person name="Obokata J."/>
            <person name="Shigenobu S."/>
        </authorList>
    </citation>
    <scope>NUCLEOTIDE SEQUENCE [LARGE SCALE GENOMIC DNA]</scope>
</reference>
<evidence type="ECO:0000256" key="5">
    <source>
        <dbReference type="ARBA" id="ARBA00023136"/>
    </source>
</evidence>
<keyword evidence="8" id="KW-1185">Reference proteome</keyword>
<name>A0AAV4DAK5_9GAST</name>